<comment type="caution">
    <text evidence="2">The sequence shown here is derived from an EMBL/GenBank/DDBJ whole genome shotgun (WGS) entry which is preliminary data.</text>
</comment>
<feature type="transmembrane region" description="Helical" evidence="1">
    <location>
        <begin position="43"/>
        <end position="76"/>
    </location>
</feature>
<dbReference type="Proteomes" id="UP001367508">
    <property type="component" value="Unassembled WGS sequence"/>
</dbReference>
<reference evidence="2 3" key="1">
    <citation type="submission" date="2024-01" db="EMBL/GenBank/DDBJ databases">
        <title>The genomes of 5 underutilized Papilionoideae crops provide insights into root nodulation and disease resistanc.</title>
        <authorList>
            <person name="Jiang F."/>
        </authorList>
    </citation>
    <scope>NUCLEOTIDE SEQUENCE [LARGE SCALE GENOMIC DNA]</scope>
    <source>
        <strain evidence="2">LVBAO_FW01</strain>
        <tissue evidence="2">Leaves</tissue>
    </source>
</reference>
<protein>
    <submittedName>
        <fullName evidence="2">Uncharacterized protein</fullName>
    </submittedName>
</protein>
<evidence type="ECO:0000256" key="1">
    <source>
        <dbReference type="SAM" id="Phobius"/>
    </source>
</evidence>
<sequence>MSSSRLMRPILELVEAEKAAKATKYGNGESGFLRRKDQRILDILLNPSVVVPLLIVVHFTATDAVVVAFTTMVAFLPPPTIYM</sequence>
<evidence type="ECO:0000313" key="2">
    <source>
        <dbReference type="EMBL" id="KAK7329548.1"/>
    </source>
</evidence>
<gene>
    <name evidence="2" type="ORF">VNO77_23718</name>
</gene>
<dbReference type="AlphaFoldDB" id="A0AAN9L8A0"/>
<dbReference type="EMBL" id="JAYMYQ010000005">
    <property type="protein sequence ID" value="KAK7329548.1"/>
    <property type="molecule type" value="Genomic_DNA"/>
</dbReference>
<evidence type="ECO:0000313" key="3">
    <source>
        <dbReference type="Proteomes" id="UP001367508"/>
    </source>
</evidence>
<keyword evidence="1" id="KW-0472">Membrane</keyword>
<name>A0AAN9L8A0_CANGL</name>
<keyword evidence="1" id="KW-0812">Transmembrane</keyword>
<keyword evidence="3" id="KW-1185">Reference proteome</keyword>
<accession>A0AAN9L8A0</accession>
<organism evidence="2 3">
    <name type="scientific">Canavalia gladiata</name>
    <name type="common">Sword bean</name>
    <name type="synonym">Dolichos gladiatus</name>
    <dbReference type="NCBI Taxonomy" id="3824"/>
    <lineage>
        <taxon>Eukaryota</taxon>
        <taxon>Viridiplantae</taxon>
        <taxon>Streptophyta</taxon>
        <taxon>Embryophyta</taxon>
        <taxon>Tracheophyta</taxon>
        <taxon>Spermatophyta</taxon>
        <taxon>Magnoliopsida</taxon>
        <taxon>eudicotyledons</taxon>
        <taxon>Gunneridae</taxon>
        <taxon>Pentapetalae</taxon>
        <taxon>rosids</taxon>
        <taxon>fabids</taxon>
        <taxon>Fabales</taxon>
        <taxon>Fabaceae</taxon>
        <taxon>Papilionoideae</taxon>
        <taxon>50 kb inversion clade</taxon>
        <taxon>NPAAA clade</taxon>
        <taxon>indigoferoid/millettioid clade</taxon>
        <taxon>Phaseoleae</taxon>
        <taxon>Canavalia</taxon>
    </lineage>
</organism>
<proteinExistence type="predicted"/>
<keyword evidence="1" id="KW-1133">Transmembrane helix</keyword>